<feature type="compositionally biased region" description="Acidic residues" evidence="1">
    <location>
        <begin position="141"/>
        <end position="155"/>
    </location>
</feature>
<name>A0A1T4ZXF9_9SPHN</name>
<proteinExistence type="predicted"/>
<protein>
    <submittedName>
        <fullName evidence="3">Uncharacterized conserved protein YdeI, YjbR/CyaY-like superfamily, DUF1801 family</fullName>
    </submittedName>
</protein>
<dbReference type="Proteomes" id="UP000189818">
    <property type="component" value="Unassembled WGS sequence"/>
</dbReference>
<gene>
    <name evidence="3" type="ORF">SAMN06295920_101338</name>
</gene>
<dbReference type="PIRSF" id="PIRSF021308">
    <property type="entry name" value="UCP021308"/>
    <property type="match status" value="1"/>
</dbReference>
<dbReference type="Gene3D" id="3.90.1150.200">
    <property type="match status" value="1"/>
</dbReference>
<keyword evidence="4" id="KW-1185">Reference proteome</keyword>
<evidence type="ECO:0000259" key="2">
    <source>
        <dbReference type="Pfam" id="PF08818"/>
    </source>
</evidence>
<feature type="region of interest" description="Disordered" evidence="1">
    <location>
        <begin position="132"/>
        <end position="155"/>
    </location>
</feature>
<dbReference type="SUPFAM" id="SSF159888">
    <property type="entry name" value="YdhG-like"/>
    <property type="match status" value="1"/>
</dbReference>
<dbReference type="InterPro" id="IPR016786">
    <property type="entry name" value="YdeI_bac"/>
</dbReference>
<dbReference type="Pfam" id="PF08818">
    <property type="entry name" value="DUF1801"/>
    <property type="match status" value="1"/>
</dbReference>
<dbReference type="STRING" id="439228.SAMN06295920_101338"/>
<dbReference type="Pfam" id="PF13376">
    <property type="entry name" value="OmdA"/>
    <property type="match status" value="1"/>
</dbReference>
<dbReference type="RefSeq" id="WP_209045222.1">
    <property type="nucleotide sequence ID" value="NZ_FUYM01000001.1"/>
</dbReference>
<dbReference type="EMBL" id="FUYM01000001">
    <property type="protein sequence ID" value="SKB27396.1"/>
    <property type="molecule type" value="Genomic_DNA"/>
</dbReference>
<evidence type="ECO:0000313" key="3">
    <source>
        <dbReference type="EMBL" id="SKB27396.1"/>
    </source>
</evidence>
<organism evidence="3 4">
    <name type="scientific">Rhizorhabdus histidinilytica</name>
    <dbReference type="NCBI Taxonomy" id="439228"/>
    <lineage>
        <taxon>Bacteria</taxon>
        <taxon>Pseudomonadati</taxon>
        <taxon>Pseudomonadota</taxon>
        <taxon>Alphaproteobacteria</taxon>
        <taxon>Sphingomonadales</taxon>
        <taxon>Sphingomonadaceae</taxon>
        <taxon>Rhizorhabdus</taxon>
    </lineage>
</organism>
<evidence type="ECO:0000256" key="1">
    <source>
        <dbReference type="SAM" id="MobiDB-lite"/>
    </source>
</evidence>
<evidence type="ECO:0000313" key="4">
    <source>
        <dbReference type="Proteomes" id="UP000189818"/>
    </source>
</evidence>
<accession>A0A1T4ZXF9</accession>
<dbReference type="AlphaFoldDB" id="A0A1T4ZXF9"/>
<sequence>MMITEIEDFFTRGCGRCERFDTPDCSARHWERGLARLREICRSAGLEETVKWGHPCYVHAGRNIAIMGAFRGDFRLSFMNAALLKDREGVLERQGPNTRHPDMIRFTSADDVDRLEPVIRAYLGEAMDYAAKGVKPPRDDSEPEPPPELSEALDADPELAEAFHALTPGRRKSYVINLNSAKQSETRVKRIAGFRDRIMAGKGALER</sequence>
<reference evidence="4" key="1">
    <citation type="submission" date="2017-02" db="EMBL/GenBank/DDBJ databases">
        <authorList>
            <person name="Varghese N."/>
            <person name="Submissions S."/>
        </authorList>
    </citation>
    <scope>NUCLEOTIDE SEQUENCE [LARGE SCALE GENOMIC DNA]</scope>
    <source>
        <strain evidence="4">UM2</strain>
    </source>
</reference>
<feature type="domain" description="YdhG-like" evidence="2">
    <location>
        <begin position="31"/>
        <end position="127"/>
    </location>
</feature>
<dbReference type="InterPro" id="IPR014922">
    <property type="entry name" value="YdhG-like"/>
</dbReference>